<dbReference type="EC" id="3.2.1.10" evidence="5"/>
<dbReference type="Pfam" id="PF00128">
    <property type="entry name" value="Alpha-amylase"/>
    <property type="match status" value="1"/>
</dbReference>
<dbReference type="GO" id="GO:0004556">
    <property type="term" value="F:alpha-amylase activity"/>
    <property type="evidence" value="ECO:0007669"/>
    <property type="project" value="TreeGrafter"/>
</dbReference>
<dbReference type="Proteomes" id="UP001295440">
    <property type="component" value="Chromosome"/>
</dbReference>
<dbReference type="RefSeq" id="WP_369879169.1">
    <property type="nucleotide sequence ID" value="NZ_OV915080.1"/>
</dbReference>
<reference evidence="5" key="1">
    <citation type="submission" date="2022-02" db="EMBL/GenBank/DDBJ databases">
        <authorList>
            <person name="Deutsch MARIE S."/>
        </authorList>
    </citation>
    <scope>NUCLEOTIDE SEQUENCE</scope>
    <source>
        <strain evidence="5">CIRM-BIA865</strain>
    </source>
</reference>
<dbReference type="GO" id="GO:0009313">
    <property type="term" value="P:oligosaccharide catabolic process"/>
    <property type="evidence" value="ECO:0007669"/>
    <property type="project" value="TreeGrafter"/>
</dbReference>
<dbReference type="InterPro" id="IPR045857">
    <property type="entry name" value="O16G_dom_2"/>
</dbReference>
<gene>
    <name evidence="5" type="primary">malL</name>
    <name evidence="5" type="ORF">LDD865_1785</name>
</gene>
<accession>A0AAU9R5P4</accession>
<dbReference type="CDD" id="cd11333">
    <property type="entry name" value="AmyAc_SI_OligoGlu_DGase"/>
    <property type="match status" value="1"/>
</dbReference>
<dbReference type="InterPro" id="IPR013780">
    <property type="entry name" value="Glyco_hydro_b"/>
</dbReference>
<dbReference type="SUPFAM" id="SSF51445">
    <property type="entry name" value="(Trans)glycosidases"/>
    <property type="match status" value="1"/>
</dbReference>
<dbReference type="SUPFAM" id="SSF51011">
    <property type="entry name" value="Glycosyl hydrolase domain"/>
    <property type="match status" value="1"/>
</dbReference>
<dbReference type="SMART" id="SM00642">
    <property type="entry name" value="Aamy"/>
    <property type="match status" value="1"/>
</dbReference>
<dbReference type="Gene3D" id="3.90.400.10">
    <property type="entry name" value="Oligo-1,6-glucosidase, Domain 2"/>
    <property type="match status" value="1"/>
</dbReference>
<dbReference type="Gene3D" id="2.60.40.1180">
    <property type="entry name" value="Golgi alpha-mannosidase II"/>
    <property type="match status" value="1"/>
</dbReference>
<dbReference type="PANTHER" id="PTHR10357">
    <property type="entry name" value="ALPHA-AMYLASE FAMILY MEMBER"/>
    <property type="match status" value="1"/>
</dbReference>
<protein>
    <submittedName>
        <fullName evidence="5">Oligo-1,6-glucosidase</fullName>
        <ecNumber evidence="5">3.2.1.10</ecNumber>
    </submittedName>
</protein>
<dbReference type="InterPro" id="IPR006047">
    <property type="entry name" value="GH13_cat_dom"/>
</dbReference>
<dbReference type="PANTHER" id="PTHR10357:SF179">
    <property type="entry name" value="NEUTRAL AND BASIC AMINO ACID TRANSPORT PROTEIN RBAT"/>
    <property type="match status" value="1"/>
</dbReference>
<keyword evidence="3 5" id="KW-0326">Glycosidase</keyword>
<keyword evidence="2 5" id="KW-0378">Hydrolase</keyword>
<dbReference type="Gene3D" id="3.20.20.80">
    <property type="entry name" value="Glycosidases"/>
    <property type="match status" value="1"/>
</dbReference>
<comment type="similarity">
    <text evidence="1">Belongs to the glycosyl hydrolase 13 family.</text>
</comment>
<evidence type="ECO:0000256" key="3">
    <source>
        <dbReference type="ARBA" id="ARBA00023295"/>
    </source>
</evidence>
<dbReference type="GO" id="GO:0004574">
    <property type="term" value="F:oligo-1,6-glucosidase activity"/>
    <property type="evidence" value="ECO:0007669"/>
    <property type="project" value="UniProtKB-EC"/>
</dbReference>
<evidence type="ECO:0000313" key="6">
    <source>
        <dbReference type="Proteomes" id="UP001295440"/>
    </source>
</evidence>
<dbReference type="AlphaFoldDB" id="A0AAU9R5P4"/>
<feature type="domain" description="Glycosyl hydrolase family 13 catalytic" evidence="4">
    <location>
        <begin position="15"/>
        <end position="420"/>
    </location>
</feature>
<organism evidence="5 6">
    <name type="scientific">Lactobacillus delbrueckii subsp. delbrueckii</name>
    <dbReference type="NCBI Taxonomy" id="83684"/>
    <lineage>
        <taxon>Bacteria</taxon>
        <taxon>Bacillati</taxon>
        <taxon>Bacillota</taxon>
        <taxon>Bacilli</taxon>
        <taxon>Lactobacillales</taxon>
        <taxon>Lactobacillaceae</taxon>
        <taxon>Lactobacillus</taxon>
    </lineage>
</organism>
<evidence type="ECO:0000313" key="5">
    <source>
        <dbReference type="EMBL" id="CAH1706942.1"/>
    </source>
</evidence>
<dbReference type="EMBL" id="OV915080">
    <property type="protein sequence ID" value="CAH1706942.1"/>
    <property type="molecule type" value="Genomic_DNA"/>
</dbReference>
<sequence length="554" mass="62587">MTKQDAWQKNDIIYQIYPKSFQDSNGDGIGDLNGVRQRIPYLKQLGITAVWLNPIYQSPGIDNGYDVSDYYKIDPVMGTMADFEALVTDLHQAGIKLIMDFVLNHTSDQHPWFKAAVSDPASPYRDYYIFAGKNGVRPNNWGSFFGGSCWAADPAGTGQSYFHLFAKEMPDLNWKNPAVREEMFKAAEFWLKKGVDGLRLDAFIHIAKADLRQSYPSEDDKPIIAEDFFANRPEVQEWLAPFCARLREEFPDLLLLGEAASASINLAVDYTDPKRNLMDSVITFRYFTEKEDSVNPDFSGQYQPKEFDWLAFKQNQTVWQQTLSAAPTLYWSNHDMARLATRVAKTPVQQRSLAMAMYLERGIPVIYYGEELGLHNLEFDNADQFADETVADFVNEAGEAGVDEKTALEMASQTHKLPARGPMPWDDSQYGGFSTAEPWLTGRSRDKVSVASEDADPASMLNFYRQLLKLKQTPLFTKGSYYLLDTKADLLVYQRDLGNDRALVVVSLSAKKEHLTLPEELTPVLTAGSINLQGKELTLMPFAGVVLQKQKNKQ</sequence>
<dbReference type="FunFam" id="3.90.400.10:FF:000002">
    <property type="entry name" value="Sucrose isomerase"/>
    <property type="match status" value="1"/>
</dbReference>
<evidence type="ECO:0000256" key="2">
    <source>
        <dbReference type="ARBA" id="ARBA00022801"/>
    </source>
</evidence>
<evidence type="ECO:0000256" key="1">
    <source>
        <dbReference type="ARBA" id="ARBA00008061"/>
    </source>
</evidence>
<proteinExistence type="inferred from homology"/>
<dbReference type="InterPro" id="IPR017853">
    <property type="entry name" value="GH"/>
</dbReference>
<evidence type="ECO:0000259" key="4">
    <source>
        <dbReference type="SMART" id="SM00642"/>
    </source>
</evidence>
<name>A0AAU9R5P4_9LACO</name>